<evidence type="ECO:0000256" key="4">
    <source>
        <dbReference type="ARBA" id="ARBA00023172"/>
    </source>
</evidence>
<keyword evidence="3 5" id="KW-0238">DNA-binding</keyword>
<keyword evidence="4" id="KW-0233">DNA recombination</keyword>
<comment type="similarity">
    <text evidence="1">Belongs to the 'phage' integrase family.</text>
</comment>
<name>A0A839ZA96_9HYPH</name>
<dbReference type="Pfam" id="PF00589">
    <property type="entry name" value="Phage_integrase"/>
    <property type="match status" value="1"/>
</dbReference>
<dbReference type="InterPro" id="IPR025166">
    <property type="entry name" value="Integrase_DNA_bind_dom"/>
</dbReference>
<dbReference type="Pfam" id="PF13356">
    <property type="entry name" value="Arm-DNA-bind_3"/>
    <property type="match status" value="1"/>
</dbReference>
<dbReference type="GO" id="GO:0003677">
    <property type="term" value="F:DNA binding"/>
    <property type="evidence" value="ECO:0007669"/>
    <property type="project" value="UniProtKB-UniRule"/>
</dbReference>
<accession>A0A839ZA96</accession>
<feature type="domain" description="Tyr recombinase" evidence="6">
    <location>
        <begin position="214"/>
        <end position="389"/>
    </location>
</feature>
<dbReference type="PROSITE" id="PS51900">
    <property type="entry name" value="CB"/>
    <property type="match status" value="1"/>
</dbReference>
<dbReference type="InterPro" id="IPR044068">
    <property type="entry name" value="CB"/>
</dbReference>
<dbReference type="InterPro" id="IPR038488">
    <property type="entry name" value="Integrase_DNA-bd_sf"/>
</dbReference>
<dbReference type="CDD" id="cd00801">
    <property type="entry name" value="INT_P4_C"/>
    <property type="match status" value="1"/>
</dbReference>
<dbReference type="Gene3D" id="1.10.150.130">
    <property type="match status" value="1"/>
</dbReference>
<dbReference type="GO" id="GO:0006310">
    <property type="term" value="P:DNA recombination"/>
    <property type="evidence" value="ECO:0007669"/>
    <property type="project" value="UniProtKB-KW"/>
</dbReference>
<proteinExistence type="inferred from homology"/>
<evidence type="ECO:0000256" key="1">
    <source>
        <dbReference type="ARBA" id="ARBA00008857"/>
    </source>
</evidence>
<dbReference type="InterPro" id="IPR010998">
    <property type="entry name" value="Integrase_recombinase_N"/>
</dbReference>
<dbReference type="PANTHER" id="PTHR30629">
    <property type="entry name" value="PROPHAGE INTEGRASE"/>
    <property type="match status" value="1"/>
</dbReference>
<feature type="domain" description="Core-binding (CB)" evidence="7">
    <location>
        <begin position="102"/>
        <end position="182"/>
    </location>
</feature>
<protein>
    <submittedName>
        <fullName evidence="8">Integrase</fullName>
    </submittedName>
</protein>
<dbReference type="Pfam" id="PF22022">
    <property type="entry name" value="Phage_int_M"/>
    <property type="match status" value="1"/>
</dbReference>
<reference evidence="8 9" key="1">
    <citation type="submission" date="2020-08" db="EMBL/GenBank/DDBJ databases">
        <title>Genomic Encyclopedia of Type Strains, Phase IV (KMG-IV): sequencing the most valuable type-strain genomes for metagenomic binning, comparative biology and taxonomic classification.</title>
        <authorList>
            <person name="Goeker M."/>
        </authorList>
    </citation>
    <scope>NUCLEOTIDE SEQUENCE [LARGE SCALE GENOMIC DNA]</scope>
    <source>
        <strain evidence="8 9">DSM 5895</strain>
    </source>
</reference>
<dbReference type="Gene3D" id="1.10.443.10">
    <property type="entry name" value="Intergrase catalytic core"/>
    <property type="match status" value="1"/>
</dbReference>
<evidence type="ECO:0000313" key="8">
    <source>
        <dbReference type="EMBL" id="MBB3771628.1"/>
    </source>
</evidence>
<dbReference type="InterPro" id="IPR011010">
    <property type="entry name" value="DNA_brk_join_enz"/>
</dbReference>
<dbReference type="GO" id="GO:0015074">
    <property type="term" value="P:DNA integration"/>
    <property type="evidence" value="ECO:0007669"/>
    <property type="project" value="UniProtKB-KW"/>
</dbReference>
<keyword evidence="9" id="KW-1185">Reference proteome</keyword>
<evidence type="ECO:0000256" key="5">
    <source>
        <dbReference type="PROSITE-ProRule" id="PRU01248"/>
    </source>
</evidence>
<evidence type="ECO:0000259" key="7">
    <source>
        <dbReference type="PROSITE" id="PS51900"/>
    </source>
</evidence>
<organism evidence="8 9">
    <name type="scientific">Ancylobacter tetraedralis</name>
    <dbReference type="NCBI Taxonomy" id="217068"/>
    <lineage>
        <taxon>Bacteria</taxon>
        <taxon>Pseudomonadati</taxon>
        <taxon>Pseudomonadota</taxon>
        <taxon>Alphaproteobacteria</taxon>
        <taxon>Hyphomicrobiales</taxon>
        <taxon>Xanthobacteraceae</taxon>
        <taxon>Ancylobacter</taxon>
    </lineage>
</organism>
<dbReference type="Proteomes" id="UP000533469">
    <property type="component" value="Unassembled WGS sequence"/>
</dbReference>
<evidence type="ECO:0000256" key="2">
    <source>
        <dbReference type="ARBA" id="ARBA00022908"/>
    </source>
</evidence>
<dbReference type="Gene3D" id="3.30.160.390">
    <property type="entry name" value="Integrase, DNA-binding domain"/>
    <property type="match status" value="1"/>
</dbReference>
<dbReference type="PANTHER" id="PTHR30629:SF2">
    <property type="entry name" value="PROPHAGE INTEGRASE INTS-RELATED"/>
    <property type="match status" value="1"/>
</dbReference>
<evidence type="ECO:0000259" key="6">
    <source>
        <dbReference type="PROSITE" id="PS51898"/>
    </source>
</evidence>
<comment type="caution">
    <text evidence="8">The sequence shown here is derived from an EMBL/GenBank/DDBJ whole genome shotgun (WGS) entry which is preliminary data.</text>
</comment>
<evidence type="ECO:0000313" key="9">
    <source>
        <dbReference type="Proteomes" id="UP000533469"/>
    </source>
</evidence>
<dbReference type="SUPFAM" id="SSF56349">
    <property type="entry name" value="DNA breaking-rejoining enzymes"/>
    <property type="match status" value="1"/>
</dbReference>
<dbReference type="RefSeq" id="WP_183189774.1">
    <property type="nucleotide sequence ID" value="NZ_JACICD010000003.1"/>
</dbReference>
<dbReference type="AlphaFoldDB" id="A0A839ZA96"/>
<dbReference type="InterPro" id="IPR050808">
    <property type="entry name" value="Phage_Integrase"/>
</dbReference>
<dbReference type="InterPro" id="IPR002104">
    <property type="entry name" value="Integrase_catalytic"/>
</dbReference>
<dbReference type="InterPro" id="IPR013762">
    <property type="entry name" value="Integrase-like_cat_sf"/>
</dbReference>
<sequence>MARTRNRLTAKGAAALLEPRRHADGGGLYLVIDGDGRSADRRRWLYLFQWRDKRREMGLGGYPTVSLAEARKARDEAEQVVRDGRDPILAREEARRGRERTPTFGEAAEALIEAMQDGWRNAKHRAQWGTTLRTYCKPFWSTPVNEIGTDAIVGALKPIWIVKAETASRLRGRIEAVIDAARAAGHIPPNEANPARWRGHLDKLLPKKQKLQRGHHRAMQHEALPTFIRDLRDRQATAALALEFLILTAARSGEVRDMRWSEVHLGDRLWSVPATRMKAGRVHRVPLSSRAIEILEAVKPLSEGETDPLVFPGHKPGKPLSIMAMTMLLRRMGTDVTVHGFRSAFRDFAGDETGFAREVAEAALSHVIGDKAEQAYRRSDALTKRRQLMETWAAYVEPKPANDVTAPMLQPAHEPV</sequence>
<dbReference type="InterPro" id="IPR053876">
    <property type="entry name" value="Phage_int_M"/>
</dbReference>
<keyword evidence="2" id="KW-0229">DNA integration</keyword>
<gene>
    <name evidence="8" type="ORF">FHS55_002227</name>
</gene>
<dbReference type="EMBL" id="JACICD010000003">
    <property type="protein sequence ID" value="MBB3771628.1"/>
    <property type="molecule type" value="Genomic_DNA"/>
</dbReference>
<evidence type="ECO:0000256" key="3">
    <source>
        <dbReference type="ARBA" id="ARBA00023125"/>
    </source>
</evidence>
<dbReference type="PROSITE" id="PS51898">
    <property type="entry name" value="TYR_RECOMBINASE"/>
    <property type="match status" value="1"/>
</dbReference>